<organism evidence="1 2">
    <name type="scientific">Piloderma croceum (strain F 1598)</name>
    <dbReference type="NCBI Taxonomy" id="765440"/>
    <lineage>
        <taxon>Eukaryota</taxon>
        <taxon>Fungi</taxon>
        <taxon>Dikarya</taxon>
        <taxon>Basidiomycota</taxon>
        <taxon>Agaricomycotina</taxon>
        <taxon>Agaricomycetes</taxon>
        <taxon>Agaricomycetidae</taxon>
        <taxon>Atheliales</taxon>
        <taxon>Atheliaceae</taxon>
        <taxon>Piloderma</taxon>
    </lineage>
</organism>
<reference evidence="2" key="2">
    <citation type="submission" date="2015-01" db="EMBL/GenBank/DDBJ databases">
        <title>Evolutionary Origins and Diversification of the Mycorrhizal Mutualists.</title>
        <authorList>
            <consortium name="DOE Joint Genome Institute"/>
            <consortium name="Mycorrhizal Genomics Consortium"/>
            <person name="Kohler A."/>
            <person name="Kuo A."/>
            <person name="Nagy L.G."/>
            <person name="Floudas D."/>
            <person name="Copeland A."/>
            <person name="Barry K.W."/>
            <person name="Cichocki N."/>
            <person name="Veneault-Fourrey C."/>
            <person name="LaButti K."/>
            <person name="Lindquist E.A."/>
            <person name="Lipzen A."/>
            <person name="Lundell T."/>
            <person name="Morin E."/>
            <person name="Murat C."/>
            <person name="Riley R."/>
            <person name="Ohm R."/>
            <person name="Sun H."/>
            <person name="Tunlid A."/>
            <person name="Henrissat B."/>
            <person name="Grigoriev I.V."/>
            <person name="Hibbett D.S."/>
            <person name="Martin F."/>
        </authorList>
    </citation>
    <scope>NUCLEOTIDE SEQUENCE [LARGE SCALE GENOMIC DNA]</scope>
    <source>
        <strain evidence="2">F 1598</strain>
    </source>
</reference>
<accession>A0A0C3B9U9</accession>
<dbReference type="HOGENOM" id="CLU_2427823_0_0_1"/>
<proteinExistence type="predicted"/>
<dbReference type="AlphaFoldDB" id="A0A0C3B9U9"/>
<dbReference type="Proteomes" id="UP000054166">
    <property type="component" value="Unassembled WGS sequence"/>
</dbReference>
<keyword evidence="2" id="KW-1185">Reference proteome</keyword>
<dbReference type="EMBL" id="KN832992">
    <property type="protein sequence ID" value="KIM83073.1"/>
    <property type="molecule type" value="Genomic_DNA"/>
</dbReference>
<evidence type="ECO:0000313" key="1">
    <source>
        <dbReference type="EMBL" id="KIM83073.1"/>
    </source>
</evidence>
<dbReference type="InParanoid" id="A0A0C3B9U9"/>
<evidence type="ECO:0000313" key="2">
    <source>
        <dbReference type="Proteomes" id="UP000054166"/>
    </source>
</evidence>
<reference evidence="1 2" key="1">
    <citation type="submission" date="2014-04" db="EMBL/GenBank/DDBJ databases">
        <authorList>
            <consortium name="DOE Joint Genome Institute"/>
            <person name="Kuo A."/>
            <person name="Tarkka M."/>
            <person name="Buscot F."/>
            <person name="Kohler A."/>
            <person name="Nagy L.G."/>
            <person name="Floudas D."/>
            <person name="Copeland A."/>
            <person name="Barry K.W."/>
            <person name="Cichocki N."/>
            <person name="Veneault-Fourrey C."/>
            <person name="LaButti K."/>
            <person name="Lindquist E.A."/>
            <person name="Lipzen A."/>
            <person name="Lundell T."/>
            <person name="Morin E."/>
            <person name="Murat C."/>
            <person name="Sun H."/>
            <person name="Tunlid A."/>
            <person name="Henrissat B."/>
            <person name="Grigoriev I.V."/>
            <person name="Hibbett D.S."/>
            <person name="Martin F."/>
            <person name="Nordberg H.P."/>
            <person name="Cantor M.N."/>
            <person name="Hua S.X."/>
        </authorList>
    </citation>
    <scope>NUCLEOTIDE SEQUENCE [LARGE SCALE GENOMIC DNA]</scope>
    <source>
        <strain evidence="1 2">F 1598</strain>
    </source>
</reference>
<gene>
    <name evidence="1" type="ORF">PILCRDRAFT_819862</name>
</gene>
<protein>
    <submittedName>
        <fullName evidence="1">Uncharacterized protein</fullName>
    </submittedName>
</protein>
<name>A0A0C3B9U9_PILCF</name>
<sequence>MIITPDYKPMTCHLPVGAPYPYDAPLKATVFFSLAFASYTSALVLRQDGICGSEGAVCEVAVAGILDYCVDLGFICDTRVLGLLGVVGIIS</sequence>